<proteinExistence type="predicted"/>
<dbReference type="Proteomes" id="UP000001861">
    <property type="component" value="Unassembled WGS sequence"/>
</dbReference>
<comment type="caution">
    <text evidence="2">The sequence shown here is derived from an EMBL/GenBank/DDBJ whole genome shotgun (WGS) entry which is preliminary data.</text>
</comment>
<keyword evidence="1" id="KW-0812">Transmembrane</keyword>
<gene>
    <name evidence="2" type="ORF">CC1G_06654</name>
</gene>
<dbReference type="AlphaFoldDB" id="A8P7W2"/>
<dbReference type="OrthoDB" id="3242376at2759"/>
<sequence length="287" mass="31999">MDTTPHPRSQLEKIWKRRVSLGSALFLVNRYGTPLQYVAIINVVMILRVYALYARSKRVLVFLMTLWTAQIVLSAIGLSTGFAIPLPPGLVGCIYTGTHHLFPCLWVTPLVTDSVIFFMTIWRGRRYLTSFSGSPTNHVFVRDGAIYFLVIFLSNLANTLIFFVTTRGDLKPIAASFNQLLTSTMISRLVLNLRSAGIHEDNQPPGFTIPPISHDLRFAGRTTAAQGLTAISTVTEVTETTEGQKSEDIMLSDFSQAPAMDFKRSFPDPGEDVEFDRTRLVGRPRAV</sequence>
<keyword evidence="1" id="KW-0472">Membrane</keyword>
<dbReference type="OMA" id="AMFAYDH"/>
<dbReference type="STRING" id="240176.A8P7W2"/>
<dbReference type="VEuPathDB" id="FungiDB:CC1G_06654"/>
<protein>
    <submittedName>
        <fullName evidence="2">Uncharacterized protein</fullName>
    </submittedName>
</protein>
<dbReference type="EMBL" id="AACS02000005">
    <property type="protein sequence ID" value="EAU82344.2"/>
    <property type="molecule type" value="Genomic_DNA"/>
</dbReference>
<dbReference type="eggNOG" id="ENOG502SKN8">
    <property type="taxonomic scope" value="Eukaryota"/>
</dbReference>
<feature type="transmembrane region" description="Helical" evidence="1">
    <location>
        <begin position="60"/>
        <end position="86"/>
    </location>
</feature>
<name>A8P7W2_COPC7</name>
<keyword evidence="1" id="KW-1133">Transmembrane helix</keyword>
<evidence type="ECO:0000313" key="3">
    <source>
        <dbReference type="Proteomes" id="UP000001861"/>
    </source>
</evidence>
<dbReference type="GeneID" id="6016055"/>
<feature type="transmembrane region" description="Helical" evidence="1">
    <location>
        <begin position="145"/>
        <end position="164"/>
    </location>
</feature>
<organism evidence="2 3">
    <name type="scientific">Coprinopsis cinerea (strain Okayama-7 / 130 / ATCC MYA-4618 / FGSC 9003)</name>
    <name type="common">Inky cap fungus</name>
    <name type="synonym">Hormographiella aspergillata</name>
    <dbReference type="NCBI Taxonomy" id="240176"/>
    <lineage>
        <taxon>Eukaryota</taxon>
        <taxon>Fungi</taxon>
        <taxon>Dikarya</taxon>
        <taxon>Basidiomycota</taxon>
        <taxon>Agaricomycotina</taxon>
        <taxon>Agaricomycetes</taxon>
        <taxon>Agaricomycetidae</taxon>
        <taxon>Agaricales</taxon>
        <taxon>Agaricineae</taxon>
        <taxon>Psathyrellaceae</taxon>
        <taxon>Coprinopsis</taxon>
    </lineage>
</organism>
<dbReference type="KEGG" id="cci:CC1G_06654"/>
<feature type="transmembrane region" description="Helical" evidence="1">
    <location>
        <begin position="35"/>
        <end position="53"/>
    </location>
</feature>
<reference evidence="2 3" key="1">
    <citation type="journal article" date="2010" name="Proc. Natl. Acad. Sci. U.S.A.">
        <title>Insights into evolution of multicellular fungi from the assembled chromosomes of the mushroom Coprinopsis cinerea (Coprinus cinereus).</title>
        <authorList>
            <person name="Stajich J.E."/>
            <person name="Wilke S.K."/>
            <person name="Ahren D."/>
            <person name="Au C.H."/>
            <person name="Birren B.W."/>
            <person name="Borodovsky M."/>
            <person name="Burns C."/>
            <person name="Canback B."/>
            <person name="Casselton L.A."/>
            <person name="Cheng C.K."/>
            <person name="Deng J."/>
            <person name="Dietrich F.S."/>
            <person name="Fargo D.C."/>
            <person name="Farman M.L."/>
            <person name="Gathman A.C."/>
            <person name="Goldberg J."/>
            <person name="Guigo R."/>
            <person name="Hoegger P.J."/>
            <person name="Hooker J.B."/>
            <person name="Huggins A."/>
            <person name="James T.Y."/>
            <person name="Kamada T."/>
            <person name="Kilaru S."/>
            <person name="Kodira C."/>
            <person name="Kues U."/>
            <person name="Kupfer D."/>
            <person name="Kwan H.S."/>
            <person name="Lomsadze A."/>
            <person name="Li W."/>
            <person name="Lilly W.W."/>
            <person name="Ma L.J."/>
            <person name="Mackey A.J."/>
            <person name="Manning G."/>
            <person name="Martin F."/>
            <person name="Muraguchi H."/>
            <person name="Natvig D.O."/>
            <person name="Palmerini H."/>
            <person name="Ramesh M.A."/>
            <person name="Rehmeyer C.J."/>
            <person name="Roe B.A."/>
            <person name="Shenoy N."/>
            <person name="Stanke M."/>
            <person name="Ter-Hovhannisyan V."/>
            <person name="Tunlid A."/>
            <person name="Velagapudi R."/>
            <person name="Vision T.J."/>
            <person name="Zeng Q."/>
            <person name="Zolan M.E."/>
            <person name="Pukkila P.J."/>
        </authorList>
    </citation>
    <scope>NUCLEOTIDE SEQUENCE [LARGE SCALE GENOMIC DNA]</scope>
    <source>
        <strain evidence="3">Okayama-7 / 130 / ATCC MYA-4618 / FGSC 9003</strain>
    </source>
</reference>
<evidence type="ECO:0000313" key="2">
    <source>
        <dbReference type="EMBL" id="EAU82344.2"/>
    </source>
</evidence>
<evidence type="ECO:0000256" key="1">
    <source>
        <dbReference type="SAM" id="Phobius"/>
    </source>
</evidence>
<dbReference type="RefSeq" id="XP_001839441.2">
    <property type="nucleotide sequence ID" value="XM_001839389.2"/>
</dbReference>
<accession>A8P7W2</accession>
<feature type="transmembrane region" description="Helical" evidence="1">
    <location>
        <begin position="106"/>
        <end position="124"/>
    </location>
</feature>
<keyword evidence="3" id="KW-1185">Reference proteome</keyword>
<dbReference type="HOGENOM" id="CLU_969827_0_0_1"/>
<dbReference type="InParanoid" id="A8P7W2"/>